<accession>A0A8H4RSF6</accession>
<reference evidence="2 3" key="1">
    <citation type="submission" date="2020-03" db="EMBL/GenBank/DDBJ databases">
        <title>Draft Genome Sequence of Cudoniella acicularis.</title>
        <authorList>
            <person name="Buettner E."/>
            <person name="Kellner H."/>
        </authorList>
    </citation>
    <scope>NUCLEOTIDE SEQUENCE [LARGE SCALE GENOMIC DNA]</scope>
    <source>
        <strain evidence="2 3">DSM 108380</strain>
    </source>
</reference>
<gene>
    <name evidence="2" type="ORF">G7Y89_g3520</name>
</gene>
<comment type="caution">
    <text evidence="2">The sequence shown here is derived from an EMBL/GenBank/DDBJ whole genome shotgun (WGS) entry which is preliminary data.</text>
</comment>
<keyword evidence="3" id="KW-1185">Reference proteome</keyword>
<dbReference type="AlphaFoldDB" id="A0A8H4RSF6"/>
<protein>
    <submittedName>
        <fullName evidence="2">Uncharacterized protein</fullName>
    </submittedName>
</protein>
<dbReference type="EMBL" id="JAAMPI010000173">
    <property type="protein sequence ID" value="KAF4634591.1"/>
    <property type="molecule type" value="Genomic_DNA"/>
</dbReference>
<sequence length="113" mass="12969">MNITIDRMNSAEQKVGEFRKIISISEHQEVASTCLTPSPKQSLGAVKRPRSETRHSIKQSSTYTDDYLARDVRISDRLVGAISHPTNPCLYTLVMHPGSTPRFYTWFYTWFCI</sequence>
<evidence type="ECO:0000313" key="2">
    <source>
        <dbReference type="EMBL" id="KAF4634591.1"/>
    </source>
</evidence>
<evidence type="ECO:0000313" key="3">
    <source>
        <dbReference type="Proteomes" id="UP000566819"/>
    </source>
</evidence>
<organism evidence="2 3">
    <name type="scientific">Cudoniella acicularis</name>
    <dbReference type="NCBI Taxonomy" id="354080"/>
    <lineage>
        <taxon>Eukaryota</taxon>
        <taxon>Fungi</taxon>
        <taxon>Dikarya</taxon>
        <taxon>Ascomycota</taxon>
        <taxon>Pezizomycotina</taxon>
        <taxon>Leotiomycetes</taxon>
        <taxon>Helotiales</taxon>
        <taxon>Tricladiaceae</taxon>
        <taxon>Cudoniella</taxon>
    </lineage>
</organism>
<proteinExistence type="predicted"/>
<name>A0A8H4RSF6_9HELO</name>
<evidence type="ECO:0000256" key="1">
    <source>
        <dbReference type="SAM" id="MobiDB-lite"/>
    </source>
</evidence>
<feature type="region of interest" description="Disordered" evidence="1">
    <location>
        <begin position="36"/>
        <end position="59"/>
    </location>
</feature>
<dbReference type="OrthoDB" id="3539304at2759"/>
<dbReference type="Proteomes" id="UP000566819">
    <property type="component" value="Unassembled WGS sequence"/>
</dbReference>